<keyword evidence="3" id="KW-1185">Reference proteome</keyword>
<dbReference type="SUPFAM" id="SSF102198">
    <property type="entry name" value="Putative cyclase"/>
    <property type="match status" value="1"/>
</dbReference>
<organism evidence="2 3">
    <name type="scientific">Sporothrix eucalyptigena</name>
    <dbReference type="NCBI Taxonomy" id="1812306"/>
    <lineage>
        <taxon>Eukaryota</taxon>
        <taxon>Fungi</taxon>
        <taxon>Dikarya</taxon>
        <taxon>Ascomycota</taxon>
        <taxon>Pezizomycotina</taxon>
        <taxon>Sordariomycetes</taxon>
        <taxon>Sordariomycetidae</taxon>
        <taxon>Ophiostomatales</taxon>
        <taxon>Ophiostomataceae</taxon>
        <taxon>Sporothrix</taxon>
    </lineage>
</organism>
<comment type="caution">
    <text evidence="2">The sequence shown here is derived from an EMBL/GenBank/DDBJ whole genome shotgun (WGS) entry which is preliminary data.</text>
</comment>
<protein>
    <recommendedName>
        <fullName evidence="4">Cyclase</fullName>
    </recommendedName>
</protein>
<dbReference type="InterPro" id="IPR007325">
    <property type="entry name" value="KFase/CYL"/>
</dbReference>
<reference evidence="2 3" key="1">
    <citation type="submission" date="2024-01" db="EMBL/GenBank/DDBJ databases">
        <authorList>
            <person name="Allen C."/>
            <person name="Tagirdzhanova G."/>
        </authorList>
    </citation>
    <scope>NUCLEOTIDE SEQUENCE [LARGE SCALE GENOMIC DNA]</scope>
</reference>
<gene>
    <name evidence="2" type="ORF">SEUCBS140593_009946</name>
</gene>
<dbReference type="InterPro" id="IPR037175">
    <property type="entry name" value="KFase_sf"/>
</dbReference>
<dbReference type="PANTHER" id="PTHR34861:SF10">
    <property type="entry name" value="CYCLASE"/>
    <property type="match status" value="1"/>
</dbReference>
<dbReference type="EMBL" id="CAWUHD010000180">
    <property type="protein sequence ID" value="CAK7237397.1"/>
    <property type="molecule type" value="Genomic_DNA"/>
</dbReference>
<evidence type="ECO:0000313" key="2">
    <source>
        <dbReference type="EMBL" id="CAK7237397.1"/>
    </source>
</evidence>
<name>A0ABP0CZ23_9PEZI</name>
<dbReference type="PANTHER" id="PTHR34861">
    <property type="match status" value="1"/>
</dbReference>
<evidence type="ECO:0008006" key="4">
    <source>
        <dbReference type="Google" id="ProtNLM"/>
    </source>
</evidence>
<evidence type="ECO:0000256" key="1">
    <source>
        <dbReference type="ARBA" id="ARBA00007865"/>
    </source>
</evidence>
<proteinExistence type="inferred from homology"/>
<evidence type="ECO:0000313" key="3">
    <source>
        <dbReference type="Proteomes" id="UP001642482"/>
    </source>
</evidence>
<dbReference type="Pfam" id="PF04199">
    <property type="entry name" value="Cyclase"/>
    <property type="match status" value="1"/>
</dbReference>
<dbReference type="Gene3D" id="3.50.30.50">
    <property type="entry name" value="Putative cyclase"/>
    <property type="match status" value="1"/>
</dbReference>
<dbReference type="Proteomes" id="UP001642482">
    <property type="component" value="Unassembled WGS sequence"/>
</dbReference>
<comment type="similarity">
    <text evidence="1">Belongs to the Cyclase 1 superfamily.</text>
</comment>
<sequence>MALNIPDFDNLPPVESIPQGWAWGIFDKGGQKDVYGTLNFLTQDVVKAAAKEVHEGISVSLNWPLDAVKKPTIGRTPLDHKVLPFTLHDHGYIGLDDEIRFNTQSSSQWDSLCHYPHQATGTGYNGVSATVATVEAAADAPVPPSTVPTLEHWHDRGCLVARGVLLDYRVYAERHSIQYSSMDKHVITIADLEACAREQNTTLKPGDVLLIRCGFTEDMSTLSPGEQTKVLYAYRFCGIEGTKEMAAWLWNHRFSAVAGDSISFEVSPPQIKDGDTMRDGTVGDYVLHPYLLSGFGMPIGELWDLKKLSETCARLKRWSFMLTSVPLNYRGSIGSPPNAVAIF</sequence>
<accession>A0ABP0CZ23</accession>